<dbReference type="Proteomes" id="UP000317835">
    <property type="component" value="Chromosome"/>
</dbReference>
<dbReference type="KEGG" id="tpla:ElP_24470"/>
<dbReference type="InterPro" id="IPR011856">
    <property type="entry name" value="tRNA_endonuc-like_dom_sf"/>
</dbReference>
<feature type="compositionally biased region" description="Low complexity" evidence="2">
    <location>
        <begin position="23"/>
        <end position="32"/>
    </location>
</feature>
<dbReference type="GO" id="GO:0015666">
    <property type="term" value="F:restriction endodeoxyribonuclease activity"/>
    <property type="evidence" value="ECO:0007669"/>
    <property type="project" value="TreeGrafter"/>
</dbReference>
<proteinExistence type="predicted"/>
<dbReference type="GO" id="GO:0003677">
    <property type="term" value="F:DNA binding"/>
    <property type="evidence" value="ECO:0007669"/>
    <property type="project" value="InterPro"/>
</dbReference>
<dbReference type="PANTHER" id="PTHR30015">
    <property type="entry name" value="MRR RESTRICTION SYSTEM PROTEIN"/>
    <property type="match status" value="1"/>
</dbReference>
<evidence type="ECO:0000313" key="5">
    <source>
        <dbReference type="Proteomes" id="UP000317835"/>
    </source>
</evidence>
<dbReference type="InterPro" id="IPR007560">
    <property type="entry name" value="Restrct_endonuc_IV_Mrr"/>
</dbReference>
<evidence type="ECO:0000256" key="1">
    <source>
        <dbReference type="SAM" id="Coils"/>
    </source>
</evidence>
<dbReference type="EMBL" id="CP036426">
    <property type="protein sequence ID" value="QDV34557.1"/>
    <property type="molecule type" value="Genomic_DNA"/>
</dbReference>
<keyword evidence="1" id="KW-0175">Coiled coil</keyword>
<reference evidence="4 5" key="1">
    <citation type="submission" date="2019-02" db="EMBL/GenBank/DDBJ databases">
        <title>Deep-cultivation of Planctomycetes and their phenomic and genomic characterization uncovers novel biology.</title>
        <authorList>
            <person name="Wiegand S."/>
            <person name="Jogler M."/>
            <person name="Boedeker C."/>
            <person name="Pinto D."/>
            <person name="Vollmers J."/>
            <person name="Rivas-Marin E."/>
            <person name="Kohn T."/>
            <person name="Peeters S.H."/>
            <person name="Heuer A."/>
            <person name="Rast P."/>
            <person name="Oberbeckmann S."/>
            <person name="Bunk B."/>
            <person name="Jeske O."/>
            <person name="Meyerdierks A."/>
            <person name="Storesund J.E."/>
            <person name="Kallscheuer N."/>
            <person name="Luecker S."/>
            <person name="Lage O.M."/>
            <person name="Pohl T."/>
            <person name="Merkel B.J."/>
            <person name="Hornburger P."/>
            <person name="Mueller R.-W."/>
            <person name="Bruemmer F."/>
            <person name="Labrenz M."/>
            <person name="Spormann A.M."/>
            <person name="Op den Camp H."/>
            <person name="Overmann J."/>
            <person name="Amann R."/>
            <person name="Jetten M.S.M."/>
            <person name="Mascher T."/>
            <person name="Medema M.H."/>
            <person name="Devos D.P."/>
            <person name="Kaster A.-K."/>
            <person name="Ovreas L."/>
            <person name="Rohde M."/>
            <person name="Galperin M.Y."/>
            <person name="Jogler C."/>
        </authorList>
    </citation>
    <scope>NUCLEOTIDE SEQUENCE [LARGE SCALE GENOMIC DNA]</scope>
    <source>
        <strain evidence="4 5">ElP</strain>
    </source>
</reference>
<dbReference type="GO" id="GO:0009307">
    <property type="term" value="P:DNA restriction-modification system"/>
    <property type="evidence" value="ECO:0007669"/>
    <property type="project" value="InterPro"/>
</dbReference>
<dbReference type="InterPro" id="IPR011335">
    <property type="entry name" value="Restrct_endonuc-II-like"/>
</dbReference>
<dbReference type="AlphaFoldDB" id="A0A518H147"/>
<organism evidence="4 5">
    <name type="scientific">Tautonia plasticadhaerens</name>
    <dbReference type="NCBI Taxonomy" id="2527974"/>
    <lineage>
        <taxon>Bacteria</taxon>
        <taxon>Pseudomonadati</taxon>
        <taxon>Planctomycetota</taxon>
        <taxon>Planctomycetia</taxon>
        <taxon>Isosphaerales</taxon>
        <taxon>Isosphaeraceae</taxon>
        <taxon>Tautonia</taxon>
    </lineage>
</organism>
<gene>
    <name evidence="4" type="primary">mrr_1</name>
    <name evidence="4" type="ORF">ElP_24470</name>
</gene>
<evidence type="ECO:0000313" key="4">
    <source>
        <dbReference type="EMBL" id="QDV34557.1"/>
    </source>
</evidence>
<evidence type="ECO:0000259" key="3">
    <source>
        <dbReference type="Pfam" id="PF04471"/>
    </source>
</evidence>
<dbReference type="RefSeq" id="WP_145269533.1">
    <property type="nucleotide sequence ID" value="NZ_CP036426.1"/>
</dbReference>
<feature type="region of interest" description="Disordered" evidence="2">
    <location>
        <begin position="23"/>
        <end position="51"/>
    </location>
</feature>
<dbReference type="PANTHER" id="PTHR30015:SF7">
    <property type="entry name" value="TYPE IV METHYL-DIRECTED RESTRICTION ENZYME ECOKMRR"/>
    <property type="match status" value="1"/>
</dbReference>
<accession>A0A518H147</accession>
<dbReference type="Pfam" id="PF04471">
    <property type="entry name" value="Mrr_cat"/>
    <property type="match status" value="1"/>
</dbReference>
<dbReference type="OrthoDB" id="9803736at2"/>
<sequence>MECLGPQCAELMLEWFRARAAEAGPPGTRAGAPAPPAEPGARGRGRPDQGMLWTSVSYNDEAPAIRSEAELEGAFEHLEYAVFRRFENQLTRAERARLDNTIRNVLFKIERYAGTLSGPEGPQVERRRKAIQEAVAEAREKAERLRLQARRADLKLAQLDGLTPEGFEEFVAELFEAIGFAVDRVGGTGDEGIDLKVERQGLRGVVQCKYHKKGVVGSPELQKFLGTIHHSGSHKGFFVTTKTFSLAAERFAADHPIELVDGPRLVELVREAMGPGAVKEPEPAWF</sequence>
<name>A0A518H147_9BACT</name>
<dbReference type="SUPFAM" id="SSF52980">
    <property type="entry name" value="Restriction endonuclease-like"/>
    <property type="match status" value="1"/>
</dbReference>
<feature type="coiled-coil region" evidence="1">
    <location>
        <begin position="128"/>
        <end position="155"/>
    </location>
</feature>
<evidence type="ECO:0000256" key="2">
    <source>
        <dbReference type="SAM" id="MobiDB-lite"/>
    </source>
</evidence>
<dbReference type="Gene3D" id="3.40.1350.10">
    <property type="match status" value="1"/>
</dbReference>
<protein>
    <submittedName>
        <fullName evidence="4">Mrr restriction system protein</fullName>
    </submittedName>
</protein>
<keyword evidence="5" id="KW-1185">Reference proteome</keyword>
<feature type="domain" description="Restriction endonuclease type IV Mrr" evidence="3">
    <location>
        <begin position="160"/>
        <end position="269"/>
    </location>
</feature>
<dbReference type="InterPro" id="IPR052906">
    <property type="entry name" value="Type_IV_Methyl-Rstrct_Enzyme"/>
</dbReference>